<protein>
    <recommendedName>
        <fullName evidence="3">(S)-2-haloacid dehalogenase</fullName>
        <ecNumber evidence="3">3.8.1.2</ecNumber>
    </recommendedName>
    <alternativeName>
        <fullName evidence="3">2-haloalkanoic acid dehalogenase</fullName>
    </alternativeName>
    <alternativeName>
        <fullName evidence="3">Halocarboxylic acid halidohydrolase</fullName>
    </alternativeName>
    <alternativeName>
        <fullName evidence="3">L-2-haloacid dehalogenase</fullName>
    </alternativeName>
</protein>
<name>A0A1I6S270_9RHOB</name>
<evidence type="ECO:0000313" key="5">
    <source>
        <dbReference type="Proteomes" id="UP000199392"/>
    </source>
</evidence>
<dbReference type="SUPFAM" id="SSF56784">
    <property type="entry name" value="HAD-like"/>
    <property type="match status" value="1"/>
</dbReference>
<proteinExistence type="inferred from homology"/>
<dbReference type="SFLD" id="SFLDS00003">
    <property type="entry name" value="Haloacid_Dehalogenase"/>
    <property type="match status" value="1"/>
</dbReference>
<comment type="function">
    <text evidence="3">Catalyzes the hydrolytic dehalogenation of small (S)-2-haloalkanoic acids to yield the corresponding (R)-2-hydroxyalkanoic acids.</text>
</comment>
<keyword evidence="2 3" id="KW-0378">Hydrolase</keyword>
<dbReference type="OrthoDB" id="7989657at2"/>
<organism evidence="4 5">
    <name type="scientific">Alloyangia pacifica</name>
    <dbReference type="NCBI Taxonomy" id="311180"/>
    <lineage>
        <taxon>Bacteria</taxon>
        <taxon>Pseudomonadati</taxon>
        <taxon>Pseudomonadota</taxon>
        <taxon>Alphaproteobacteria</taxon>
        <taxon>Rhodobacterales</taxon>
        <taxon>Roseobacteraceae</taxon>
        <taxon>Alloyangia</taxon>
    </lineage>
</organism>
<gene>
    <name evidence="4" type="ORF">SAMN04488050_10477</name>
</gene>
<dbReference type="PANTHER" id="PTHR43316:SF3">
    <property type="entry name" value="HALOACID DEHALOGENASE, TYPE II (AFU_ORTHOLOGUE AFUA_2G07750)-RELATED"/>
    <property type="match status" value="1"/>
</dbReference>
<dbReference type="GO" id="GO:0018784">
    <property type="term" value="F:(S)-2-haloacid dehalogenase activity"/>
    <property type="evidence" value="ECO:0007669"/>
    <property type="project" value="UniProtKB-UniRule"/>
</dbReference>
<accession>A0A1I6S270</accession>
<dbReference type="STRING" id="311180.SAMN04488050_10477"/>
<dbReference type="PRINTS" id="PR00413">
    <property type="entry name" value="HADHALOGNASE"/>
</dbReference>
<dbReference type="EC" id="3.8.1.2" evidence="3"/>
<sequence length="229" mass="24898">MTQTGKITTCVFDAYGTLFDVSAAARRAAEAPGQATLAEVWPALSADWRRKQLEYSWLRAVTGDHCSFWQVTQDGLDWAMDRHGLRDAELRETLLGLYWELSAYPEVPKLLATLKAQGLNCAILSNGSPDMLDGAVSSAGLESYLDAVLSVEDVGVFKPARAVYDLVGTRFGTEPGEILFVSSNGWDAGSAAAYGFTTAWVNRAGEPMDRLPGRPQYVLSDLTTIPELL</sequence>
<evidence type="ECO:0000256" key="1">
    <source>
        <dbReference type="ARBA" id="ARBA00008106"/>
    </source>
</evidence>
<dbReference type="InterPro" id="IPR023198">
    <property type="entry name" value="PGP-like_dom2"/>
</dbReference>
<evidence type="ECO:0000256" key="2">
    <source>
        <dbReference type="ARBA" id="ARBA00022801"/>
    </source>
</evidence>
<dbReference type="SFLD" id="SFLDF00045">
    <property type="entry name" value="2-haloacid_dehalogenase"/>
    <property type="match status" value="1"/>
</dbReference>
<dbReference type="NCBIfam" id="TIGR01493">
    <property type="entry name" value="HAD-SF-IA-v2"/>
    <property type="match status" value="1"/>
</dbReference>
<evidence type="ECO:0000313" key="4">
    <source>
        <dbReference type="EMBL" id="SFS71024.1"/>
    </source>
</evidence>
<dbReference type="Proteomes" id="UP000199392">
    <property type="component" value="Unassembled WGS sequence"/>
</dbReference>
<dbReference type="RefSeq" id="WP_092423432.1">
    <property type="nucleotide sequence ID" value="NZ_FNCL01000004.1"/>
</dbReference>
<dbReference type="InterPro" id="IPR051540">
    <property type="entry name" value="S-2-haloacid_dehalogenase"/>
</dbReference>
<dbReference type="PANTHER" id="PTHR43316">
    <property type="entry name" value="HYDROLASE, HALOACID DELAHOGENASE-RELATED"/>
    <property type="match status" value="1"/>
</dbReference>
<keyword evidence="5" id="KW-1185">Reference proteome</keyword>
<dbReference type="InterPro" id="IPR036412">
    <property type="entry name" value="HAD-like_sf"/>
</dbReference>
<reference evidence="5" key="1">
    <citation type="submission" date="2016-10" db="EMBL/GenBank/DDBJ databases">
        <authorList>
            <person name="Varghese N."/>
            <person name="Submissions S."/>
        </authorList>
    </citation>
    <scope>NUCLEOTIDE SEQUENCE [LARGE SCALE GENOMIC DNA]</scope>
    <source>
        <strain evidence="5">DSM 26894</strain>
    </source>
</reference>
<dbReference type="EMBL" id="FOZW01000004">
    <property type="protein sequence ID" value="SFS71024.1"/>
    <property type="molecule type" value="Genomic_DNA"/>
</dbReference>
<dbReference type="NCBIfam" id="TIGR01428">
    <property type="entry name" value="HAD_type_II"/>
    <property type="match status" value="1"/>
</dbReference>
<dbReference type="CDD" id="cd02588">
    <property type="entry name" value="HAD_L2-DEX"/>
    <property type="match status" value="1"/>
</dbReference>
<dbReference type="InterPro" id="IPR006328">
    <property type="entry name" value="2-HAD"/>
</dbReference>
<comment type="similarity">
    <text evidence="1 3">Belongs to the HAD-like hydrolase superfamily. S-2-haloalkanoic acid dehalogenase family.</text>
</comment>
<comment type="catalytic activity">
    <reaction evidence="3">
        <text>an (S)-2-haloacid + H2O = a (2R)-2-hydroxycarboxylate + a halide anion + H(+)</text>
        <dbReference type="Rhea" id="RHEA:11192"/>
        <dbReference type="ChEBI" id="CHEBI:15377"/>
        <dbReference type="ChEBI" id="CHEBI:15378"/>
        <dbReference type="ChEBI" id="CHEBI:16042"/>
        <dbReference type="ChEBI" id="CHEBI:58314"/>
        <dbReference type="ChEBI" id="CHEBI:137405"/>
        <dbReference type="EC" id="3.8.1.2"/>
    </reaction>
</comment>
<dbReference type="SFLD" id="SFLDG01135">
    <property type="entry name" value="C1.5.6:_HAD__Beta-PGM__Phospha"/>
    <property type="match status" value="1"/>
</dbReference>
<dbReference type="AlphaFoldDB" id="A0A1I6S270"/>
<dbReference type="InterPro" id="IPR023214">
    <property type="entry name" value="HAD_sf"/>
</dbReference>
<dbReference type="Gene3D" id="1.10.150.240">
    <property type="entry name" value="Putative phosphatase, domain 2"/>
    <property type="match status" value="1"/>
</dbReference>
<dbReference type="InterPro" id="IPR006439">
    <property type="entry name" value="HAD-SF_hydro_IA"/>
</dbReference>
<evidence type="ECO:0000256" key="3">
    <source>
        <dbReference type="RuleBase" id="RU368077"/>
    </source>
</evidence>
<dbReference type="Gene3D" id="3.40.50.1000">
    <property type="entry name" value="HAD superfamily/HAD-like"/>
    <property type="match status" value="1"/>
</dbReference>
<dbReference type="Pfam" id="PF00702">
    <property type="entry name" value="Hydrolase"/>
    <property type="match status" value="1"/>
</dbReference>
<dbReference type="SFLD" id="SFLDG01129">
    <property type="entry name" value="C1.5:_HAD__Beta-PGM__Phosphata"/>
    <property type="match status" value="1"/>
</dbReference>